<dbReference type="Pfam" id="PF00665">
    <property type="entry name" value="rve"/>
    <property type="match status" value="1"/>
</dbReference>
<comment type="caution">
    <text evidence="4">The sequence shown here is derived from an EMBL/GenBank/DDBJ whole genome shotgun (WGS) entry which is preliminary data.</text>
</comment>
<evidence type="ECO:0000259" key="2">
    <source>
        <dbReference type="PROSITE" id="PS50994"/>
    </source>
</evidence>
<dbReference type="InterPro" id="IPR036397">
    <property type="entry name" value="RNaseH_sf"/>
</dbReference>
<organism evidence="4 5">
    <name type="scientific">Brevibacillus choshinensis</name>
    <dbReference type="NCBI Taxonomy" id="54911"/>
    <lineage>
        <taxon>Bacteria</taxon>
        <taxon>Bacillati</taxon>
        <taxon>Bacillota</taxon>
        <taxon>Bacilli</taxon>
        <taxon>Bacillales</taxon>
        <taxon>Paenibacillaceae</taxon>
        <taxon>Brevibacillus</taxon>
    </lineage>
</organism>
<proteinExistence type="predicted"/>
<reference evidence="4 5" key="1">
    <citation type="submission" date="2015-09" db="EMBL/GenBank/DDBJ databases">
        <title>Genome sequencing project for genomic taxonomy and phylogenomics of Bacillus-like bacteria.</title>
        <authorList>
            <person name="Liu B."/>
            <person name="Wang J."/>
            <person name="Zhu Y."/>
            <person name="Liu G."/>
            <person name="Chen Q."/>
            <person name="Chen Z."/>
            <person name="Lan J."/>
            <person name="Che J."/>
            <person name="Ge C."/>
            <person name="Shi H."/>
            <person name="Pan Z."/>
            <person name="Liu X."/>
        </authorList>
    </citation>
    <scope>NUCLEOTIDE SEQUENCE [LARGE SCALE GENOMIC DNA]</scope>
    <source>
        <strain evidence="4 5">DSM 8552</strain>
    </source>
</reference>
<name>A0ABR5N3P0_BRECH</name>
<dbReference type="Pfam" id="PF13276">
    <property type="entry name" value="HTH_21"/>
    <property type="match status" value="1"/>
</dbReference>
<dbReference type="EMBL" id="LJJB01000013">
    <property type="protein sequence ID" value="KQL44559.1"/>
    <property type="molecule type" value="Genomic_DNA"/>
</dbReference>
<dbReference type="SUPFAM" id="SSF53098">
    <property type="entry name" value="Ribonuclease H-like"/>
    <property type="match status" value="1"/>
</dbReference>
<dbReference type="PROSITE" id="PS50994">
    <property type="entry name" value="INTEGRASE"/>
    <property type="match status" value="1"/>
</dbReference>
<dbReference type="InterPro" id="IPR050900">
    <property type="entry name" value="Transposase_IS3/IS150/IS904"/>
</dbReference>
<evidence type="ECO:0000313" key="4">
    <source>
        <dbReference type="EMBL" id="KQL45127.1"/>
    </source>
</evidence>
<dbReference type="Pfam" id="PF13333">
    <property type="entry name" value="rve_2"/>
    <property type="match status" value="1"/>
</dbReference>
<evidence type="ECO:0000313" key="5">
    <source>
        <dbReference type="Proteomes" id="UP000051063"/>
    </source>
</evidence>
<protein>
    <submittedName>
        <fullName evidence="4">Integrase</fullName>
    </submittedName>
</protein>
<evidence type="ECO:0000313" key="3">
    <source>
        <dbReference type="EMBL" id="KQL44559.1"/>
    </source>
</evidence>
<dbReference type="InterPro" id="IPR025948">
    <property type="entry name" value="HTH-like_dom"/>
</dbReference>
<dbReference type="Proteomes" id="UP000051063">
    <property type="component" value="Unassembled WGS sequence"/>
</dbReference>
<gene>
    <name evidence="3" type="ORF">AN963_24520</name>
    <name evidence="4" type="ORF">AN963_27905</name>
</gene>
<dbReference type="Gene3D" id="3.30.420.10">
    <property type="entry name" value="Ribonuclease H-like superfamily/Ribonuclease H"/>
    <property type="match status" value="1"/>
</dbReference>
<evidence type="ECO:0000256" key="1">
    <source>
        <dbReference type="ARBA" id="ARBA00002286"/>
    </source>
</evidence>
<accession>A0ABR5N3P0</accession>
<feature type="domain" description="Integrase catalytic" evidence="2">
    <location>
        <begin position="126"/>
        <end position="287"/>
    </location>
</feature>
<dbReference type="InterPro" id="IPR001584">
    <property type="entry name" value="Integrase_cat-core"/>
</dbReference>
<dbReference type="InterPro" id="IPR012337">
    <property type="entry name" value="RNaseH-like_sf"/>
</dbReference>
<dbReference type="NCBIfam" id="NF033516">
    <property type="entry name" value="transpos_IS3"/>
    <property type="match status" value="1"/>
</dbReference>
<keyword evidence="5" id="KW-1185">Reference proteome</keyword>
<dbReference type="EMBL" id="LJJB01000013">
    <property type="protein sequence ID" value="KQL45127.1"/>
    <property type="molecule type" value="Genomic_DNA"/>
</dbReference>
<dbReference type="PANTHER" id="PTHR46889:SF4">
    <property type="entry name" value="TRANSPOSASE INSO FOR INSERTION SEQUENCE ELEMENT IS911B-RELATED"/>
    <property type="match status" value="1"/>
</dbReference>
<dbReference type="InterPro" id="IPR048020">
    <property type="entry name" value="Transpos_IS3"/>
</dbReference>
<comment type="function">
    <text evidence="1">Involved in the transposition of the insertion sequence.</text>
</comment>
<dbReference type="PANTHER" id="PTHR46889">
    <property type="entry name" value="TRANSPOSASE INSF FOR INSERTION SEQUENCE IS3B-RELATED"/>
    <property type="match status" value="1"/>
</dbReference>
<sequence length="288" mass="34042">MTSKKARFSIIEQMRTRYRLSWLLSFAKVSRAGYYKWRKSKESAVRRCEKEVNLKEHILSIHRVHPYYGYLRITVALRKEGLQINHKRVYRLMKELGIRSVIRKKRRFFGRQASVVNPDRLERQFKAEAPLKKLVTDITYLRVGERFFYLSAVQDLFNNEIVAWQVSSQNDLSLVMSTVDSLCKGREMNGSILHSDQGFQYTSRHYNKRLDEYGVLGSHSRRGNCLDNACIESFFSHLKTEMMYRCSPKTHVELNQAVEKYIAFYNQNRFQKKLGDRSPIEYRKAIAA</sequence>